<feature type="compositionally biased region" description="Acidic residues" evidence="4">
    <location>
        <begin position="27"/>
        <end position="40"/>
    </location>
</feature>
<feature type="domain" description="Chromo" evidence="5">
    <location>
        <begin position="43"/>
        <end position="91"/>
    </location>
</feature>
<evidence type="ECO:0000256" key="3">
    <source>
        <dbReference type="ARBA" id="ARBA00023242"/>
    </source>
</evidence>
<dbReference type="Proteomes" id="UP000799440">
    <property type="component" value="Unassembled WGS sequence"/>
</dbReference>
<comment type="subunit">
    <text evidence="2">Component of the NuA4 histone acetyltransferase complex.</text>
</comment>
<dbReference type="GO" id="GO:0000792">
    <property type="term" value="C:heterochromatin"/>
    <property type="evidence" value="ECO:0007669"/>
    <property type="project" value="UniProtKB-ARBA"/>
</dbReference>
<reference evidence="6" key="1">
    <citation type="journal article" date="2020" name="Stud. Mycol.">
        <title>101 Dothideomycetes genomes: a test case for predicting lifestyles and emergence of pathogens.</title>
        <authorList>
            <person name="Haridas S."/>
            <person name="Albert R."/>
            <person name="Binder M."/>
            <person name="Bloem J."/>
            <person name="Labutti K."/>
            <person name="Salamov A."/>
            <person name="Andreopoulos B."/>
            <person name="Baker S."/>
            <person name="Barry K."/>
            <person name="Bills G."/>
            <person name="Bluhm B."/>
            <person name="Cannon C."/>
            <person name="Castanera R."/>
            <person name="Culley D."/>
            <person name="Daum C."/>
            <person name="Ezra D."/>
            <person name="Gonzalez J."/>
            <person name="Henrissat B."/>
            <person name="Kuo A."/>
            <person name="Liang C."/>
            <person name="Lipzen A."/>
            <person name="Lutzoni F."/>
            <person name="Magnuson J."/>
            <person name="Mondo S."/>
            <person name="Nolan M."/>
            <person name="Ohm R."/>
            <person name="Pangilinan J."/>
            <person name="Park H.-J."/>
            <person name="Ramirez L."/>
            <person name="Alfaro M."/>
            <person name="Sun H."/>
            <person name="Tritt A."/>
            <person name="Yoshinaga Y."/>
            <person name="Zwiers L.-H."/>
            <person name="Turgeon B."/>
            <person name="Goodwin S."/>
            <person name="Spatafora J."/>
            <person name="Crous P."/>
            <person name="Grigoriev I."/>
        </authorList>
    </citation>
    <scope>NUCLEOTIDE SEQUENCE</scope>
    <source>
        <strain evidence="6">CBS 119925</strain>
    </source>
</reference>
<proteinExistence type="predicted"/>
<evidence type="ECO:0000259" key="5">
    <source>
        <dbReference type="PROSITE" id="PS50013"/>
    </source>
</evidence>
<comment type="subcellular location">
    <subcellularLocation>
        <location evidence="1">Nucleus</location>
    </subcellularLocation>
</comment>
<accession>A0A6A6UUB4</accession>
<dbReference type="InterPro" id="IPR016197">
    <property type="entry name" value="Chromo-like_dom_sf"/>
</dbReference>
<feature type="compositionally biased region" description="Acidic residues" evidence="4">
    <location>
        <begin position="1"/>
        <end position="16"/>
    </location>
</feature>
<dbReference type="InterPro" id="IPR000953">
    <property type="entry name" value="Chromo/chromo_shadow_dom"/>
</dbReference>
<dbReference type="Gene3D" id="2.40.50.40">
    <property type="match status" value="2"/>
</dbReference>
<dbReference type="InterPro" id="IPR051219">
    <property type="entry name" value="Heterochromatin_chromo-domain"/>
</dbReference>
<evidence type="ECO:0000313" key="7">
    <source>
        <dbReference type="Proteomes" id="UP000799440"/>
    </source>
</evidence>
<dbReference type="AlphaFoldDB" id="A0A6A6UUB4"/>
<dbReference type="InterPro" id="IPR023780">
    <property type="entry name" value="Chromo_domain"/>
</dbReference>
<dbReference type="GO" id="GO:0006338">
    <property type="term" value="P:chromatin remodeling"/>
    <property type="evidence" value="ECO:0007669"/>
    <property type="project" value="UniProtKB-ARBA"/>
</dbReference>
<sequence length="227" mass="25612">MPPALEDDVSSAGEEEIPYREKGFADPVDDEEDEGDEEEAEVYVVERILSHKISRGKTVYKVKWQGYDDEADMTWEPEENLEGAIDVLNEYLDSIGGRSELGGAKKGTKRGRKSAAAESEAATPATTKRAKKEKEWSPPPGSWEPEVDYIDTVMENIDAKTGEPQKYALLVWHNQKKTQHPLQHVYAKCPQKMLQYYESHLVFTPPGPPSTDDDLNGTKDVYTKDEY</sequence>
<dbReference type="Pfam" id="PF00385">
    <property type="entry name" value="Chromo"/>
    <property type="match status" value="1"/>
</dbReference>
<evidence type="ECO:0000313" key="6">
    <source>
        <dbReference type="EMBL" id="KAF2741868.1"/>
    </source>
</evidence>
<dbReference type="InterPro" id="IPR008251">
    <property type="entry name" value="Chromo_shadow_dom"/>
</dbReference>
<name>A0A6A6UUB4_9PLEO</name>
<dbReference type="PRINTS" id="PR00504">
    <property type="entry name" value="CHROMODOMAIN"/>
</dbReference>
<dbReference type="CDD" id="cd00024">
    <property type="entry name" value="CD_CSD"/>
    <property type="match status" value="1"/>
</dbReference>
<dbReference type="InterPro" id="IPR023779">
    <property type="entry name" value="Chromodomain_CS"/>
</dbReference>
<keyword evidence="3" id="KW-0539">Nucleus</keyword>
<dbReference type="SUPFAM" id="SSF54160">
    <property type="entry name" value="Chromo domain-like"/>
    <property type="match status" value="2"/>
</dbReference>
<evidence type="ECO:0000256" key="2">
    <source>
        <dbReference type="ARBA" id="ARBA00011353"/>
    </source>
</evidence>
<gene>
    <name evidence="6" type="ORF">M011DRAFT_482173</name>
</gene>
<dbReference type="GO" id="GO:0005634">
    <property type="term" value="C:nucleus"/>
    <property type="evidence" value="ECO:0007669"/>
    <property type="project" value="UniProtKB-SubCell"/>
</dbReference>
<dbReference type="PROSITE" id="PS50013">
    <property type="entry name" value="CHROMO_2"/>
    <property type="match status" value="1"/>
</dbReference>
<evidence type="ECO:0000256" key="1">
    <source>
        <dbReference type="ARBA" id="ARBA00004123"/>
    </source>
</evidence>
<keyword evidence="7" id="KW-1185">Reference proteome</keyword>
<dbReference type="SMART" id="SM00300">
    <property type="entry name" value="ChSh"/>
    <property type="match status" value="1"/>
</dbReference>
<feature type="compositionally biased region" description="Low complexity" evidence="4">
    <location>
        <begin position="114"/>
        <end position="127"/>
    </location>
</feature>
<dbReference type="PROSITE" id="PS00598">
    <property type="entry name" value="CHROMO_1"/>
    <property type="match status" value="1"/>
</dbReference>
<feature type="region of interest" description="Disordered" evidence="4">
    <location>
        <begin position="99"/>
        <end position="146"/>
    </location>
</feature>
<feature type="region of interest" description="Disordered" evidence="4">
    <location>
        <begin position="204"/>
        <end position="227"/>
    </location>
</feature>
<dbReference type="InterPro" id="IPR017984">
    <property type="entry name" value="Chromo_dom_subgr"/>
</dbReference>
<protein>
    <submittedName>
        <fullName evidence="6">Chromo-domain-containing protein</fullName>
    </submittedName>
</protein>
<dbReference type="PANTHER" id="PTHR22812">
    <property type="entry name" value="CHROMOBOX PROTEIN"/>
    <property type="match status" value="1"/>
</dbReference>
<feature type="region of interest" description="Disordered" evidence="4">
    <location>
        <begin position="1"/>
        <end position="40"/>
    </location>
</feature>
<dbReference type="OrthoDB" id="433924at2759"/>
<evidence type="ECO:0000256" key="4">
    <source>
        <dbReference type="SAM" id="MobiDB-lite"/>
    </source>
</evidence>
<dbReference type="SMART" id="SM00298">
    <property type="entry name" value="CHROMO"/>
    <property type="match status" value="1"/>
</dbReference>
<organism evidence="6 7">
    <name type="scientific">Sporormia fimetaria CBS 119925</name>
    <dbReference type="NCBI Taxonomy" id="1340428"/>
    <lineage>
        <taxon>Eukaryota</taxon>
        <taxon>Fungi</taxon>
        <taxon>Dikarya</taxon>
        <taxon>Ascomycota</taxon>
        <taxon>Pezizomycotina</taxon>
        <taxon>Dothideomycetes</taxon>
        <taxon>Pleosporomycetidae</taxon>
        <taxon>Pleosporales</taxon>
        <taxon>Sporormiaceae</taxon>
        <taxon>Sporormia</taxon>
    </lineage>
</organism>
<dbReference type="EMBL" id="MU006621">
    <property type="protein sequence ID" value="KAF2741868.1"/>
    <property type="molecule type" value="Genomic_DNA"/>
</dbReference>
<dbReference type="Pfam" id="PF01393">
    <property type="entry name" value="Chromo_shadow"/>
    <property type="match status" value="1"/>
</dbReference>